<evidence type="ECO:0000313" key="3">
    <source>
        <dbReference type="Proteomes" id="UP000027388"/>
    </source>
</evidence>
<keyword evidence="3" id="KW-1185">Reference proteome</keyword>
<accession>A0A067ZIZ5</accession>
<evidence type="ECO:0000313" key="2">
    <source>
        <dbReference type="EMBL" id="AHV82875.1"/>
    </source>
</evidence>
<dbReference type="PIRSF" id="PIRSF004377">
    <property type="entry name" value="Phage_prohead_core"/>
    <property type="match status" value="1"/>
</dbReference>
<organism evidence="2 3">
    <name type="scientific">Escherichia phage vB_EcoM_PhAPEC2</name>
    <dbReference type="NCBI Taxonomy" id="1391224"/>
    <lineage>
        <taxon>Viruses</taxon>
        <taxon>Duplodnaviria</taxon>
        <taxon>Heunggongvirae</taxon>
        <taxon>Uroviricota</taxon>
        <taxon>Caudoviricetes</taxon>
        <taxon>Pantevenvirales</taxon>
        <taxon>Straboviridae</taxon>
        <taxon>Tevenvirinae</taxon>
        <taxon>Mosigvirus</taxon>
        <taxon>Mosigvirus phapec2</taxon>
    </lineage>
</organism>
<feature type="region of interest" description="Disordered" evidence="1">
    <location>
        <begin position="96"/>
        <end position="141"/>
    </location>
</feature>
<feature type="compositionally biased region" description="Basic residues" evidence="1">
    <location>
        <begin position="100"/>
        <end position="115"/>
    </location>
</feature>
<evidence type="ECO:0000256" key="1">
    <source>
        <dbReference type="SAM" id="MobiDB-lite"/>
    </source>
</evidence>
<gene>
    <name evidence="2" type="ORF">PhAPEC2_166</name>
</gene>
<dbReference type="EMBL" id="KF562341">
    <property type="protein sequence ID" value="AHV82875.1"/>
    <property type="molecule type" value="Genomic_DNA"/>
</dbReference>
<proteinExistence type="predicted"/>
<dbReference type="InterPro" id="IPR016415">
    <property type="entry name" value="Phage_T4_Gp68"/>
</dbReference>
<protein>
    <submittedName>
        <fullName evidence="2">Prohead core protein</fullName>
    </submittedName>
</protein>
<sequence>MYLIPESYELVLENVEALIPEAQGRIDALSSALDIDDINTIIENMLETETDLAVAMASIINEEQLNEFIVKHVSSRGEVTRTKDRKTRERNAFQTTGLSKAKRRQIARKVVKAKKANPSGQVKGLRKRKKALKRRKALGLS</sequence>
<reference evidence="2 3" key="1">
    <citation type="journal article" date="2014" name="Vet. Microbiol.">
        <title>A cocktail of in vitro efficient phages is not a guarantee for in vivo therapeutic results against avian colibacillosis.</title>
        <authorList>
            <person name="Tsonos J."/>
            <person name="Oosterik L.H."/>
            <person name="Tuntufye H.N."/>
            <person name="Klumpp J."/>
            <person name="Butaye P."/>
            <person name="De Greve H."/>
            <person name="Hernalsteens J.P."/>
            <person name="Lavigne R."/>
            <person name="Goddeeris B.M."/>
        </authorList>
    </citation>
    <scope>NUCLEOTIDE SEQUENCE [LARGE SCALE GENOMIC DNA]</scope>
</reference>
<name>A0A067ZIZ5_9CAUD</name>
<dbReference type="RefSeq" id="YP_009056758.1">
    <property type="nucleotide sequence ID" value="NC_024794.1"/>
</dbReference>
<dbReference type="Proteomes" id="UP000027388">
    <property type="component" value="Segment"/>
</dbReference>
<dbReference type="KEGG" id="vg:20284322"/>
<dbReference type="GeneID" id="20284322"/>
<feature type="compositionally biased region" description="Basic residues" evidence="1">
    <location>
        <begin position="124"/>
        <end position="141"/>
    </location>
</feature>